<dbReference type="PATRIC" id="fig|1123501.6.peg.4168"/>
<name>A0A0D0NGZ8_9RHOB</name>
<dbReference type="SUPFAM" id="SSF55729">
    <property type="entry name" value="Acyl-CoA N-acyltransferases (Nat)"/>
    <property type="match status" value="1"/>
</dbReference>
<dbReference type="PROSITE" id="PS51186">
    <property type="entry name" value="GNAT"/>
    <property type="match status" value="1"/>
</dbReference>
<dbReference type="Pfam" id="PF00583">
    <property type="entry name" value="Acetyltransf_1"/>
    <property type="match status" value="1"/>
</dbReference>
<dbReference type="Proteomes" id="UP000035100">
    <property type="component" value="Unassembled WGS sequence"/>
</dbReference>
<keyword evidence="1 4" id="KW-0808">Transferase</keyword>
<evidence type="ECO:0000313" key="4">
    <source>
        <dbReference type="EMBL" id="KIQ67610.1"/>
    </source>
</evidence>
<comment type="caution">
    <text evidence="4">The sequence shown here is derived from an EMBL/GenBank/DDBJ whole genome shotgun (WGS) entry which is preliminary data.</text>
</comment>
<dbReference type="InterPro" id="IPR000182">
    <property type="entry name" value="GNAT_dom"/>
</dbReference>
<accession>A0A0D0NGZ8</accession>
<dbReference type="PANTHER" id="PTHR43877:SF5">
    <property type="entry name" value="BLL8307 PROTEIN"/>
    <property type="match status" value="1"/>
</dbReference>
<dbReference type="EC" id="2.3.1.-" evidence="4"/>
<keyword evidence="2 4" id="KW-0012">Acyltransferase</keyword>
<dbReference type="STRING" id="1123501.Wenmar_04036"/>
<dbReference type="AlphaFoldDB" id="A0A0D0NGZ8"/>
<proteinExistence type="predicted"/>
<evidence type="ECO:0000313" key="5">
    <source>
        <dbReference type="Proteomes" id="UP000035100"/>
    </source>
</evidence>
<keyword evidence="5" id="KW-1185">Reference proteome</keyword>
<dbReference type="InterPro" id="IPR050832">
    <property type="entry name" value="Bact_Acetyltransf"/>
</dbReference>
<dbReference type="eggNOG" id="COG0456">
    <property type="taxonomic scope" value="Bacteria"/>
</dbReference>
<evidence type="ECO:0000256" key="2">
    <source>
        <dbReference type="ARBA" id="ARBA00023315"/>
    </source>
</evidence>
<evidence type="ECO:0000256" key="1">
    <source>
        <dbReference type="ARBA" id="ARBA00022679"/>
    </source>
</evidence>
<gene>
    <name evidence="4" type="ORF">Wenmar_04036</name>
</gene>
<dbReference type="GO" id="GO:0016747">
    <property type="term" value="F:acyltransferase activity, transferring groups other than amino-acyl groups"/>
    <property type="evidence" value="ECO:0007669"/>
    <property type="project" value="InterPro"/>
</dbReference>
<dbReference type="PANTHER" id="PTHR43877">
    <property type="entry name" value="AMINOALKYLPHOSPHONATE N-ACETYLTRANSFERASE-RELATED-RELATED"/>
    <property type="match status" value="1"/>
</dbReference>
<dbReference type="EMBL" id="AONG01000022">
    <property type="protein sequence ID" value="KIQ67610.1"/>
    <property type="molecule type" value="Genomic_DNA"/>
</dbReference>
<protein>
    <submittedName>
        <fullName evidence="4">N-acetylglutamate synthase</fullName>
        <ecNumber evidence="4">2.3.1.-</ecNumber>
    </submittedName>
</protein>
<feature type="domain" description="N-acetyltransferase" evidence="3">
    <location>
        <begin position="4"/>
        <end position="150"/>
    </location>
</feature>
<reference evidence="4 5" key="1">
    <citation type="submission" date="2013-01" db="EMBL/GenBank/DDBJ databases">
        <authorList>
            <person name="Fiebig A."/>
            <person name="Goeker M."/>
            <person name="Klenk H.-P.P."/>
        </authorList>
    </citation>
    <scope>NUCLEOTIDE SEQUENCE [LARGE SCALE GENOMIC DNA]</scope>
    <source>
        <strain evidence="4 5">DSM 24838</strain>
    </source>
</reference>
<dbReference type="InterPro" id="IPR016181">
    <property type="entry name" value="Acyl_CoA_acyltransferase"/>
</dbReference>
<dbReference type="Gene3D" id="3.40.630.30">
    <property type="match status" value="1"/>
</dbReference>
<sequence length="150" mass="16189">MNGIEVAPASPREPGASRLLMESQALMRRLFEVNHFLSLDQLEGPDIRFFTARDGTAVLGTAALALKDGYGEVKSMFVDEAARGRGVAAALLARIEAEAEAARLPWLRLETGDLLEAAQRAYARAGFVVCGPFGDYVVNGSSVFMEKRLA</sequence>
<organism evidence="4 5">
    <name type="scientific">Wenxinia marina DSM 24838</name>
    <dbReference type="NCBI Taxonomy" id="1123501"/>
    <lineage>
        <taxon>Bacteria</taxon>
        <taxon>Pseudomonadati</taxon>
        <taxon>Pseudomonadota</taxon>
        <taxon>Alphaproteobacteria</taxon>
        <taxon>Rhodobacterales</taxon>
        <taxon>Roseobacteraceae</taxon>
        <taxon>Wenxinia</taxon>
    </lineage>
</organism>
<evidence type="ECO:0000259" key="3">
    <source>
        <dbReference type="PROSITE" id="PS51186"/>
    </source>
</evidence>